<feature type="domain" description="Thiaminase-2/PQQC" evidence="1">
    <location>
        <begin position="9"/>
        <end position="71"/>
    </location>
</feature>
<dbReference type="InterPro" id="IPR004305">
    <property type="entry name" value="Thiaminase-2/PQQC"/>
</dbReference>
<dbReference type="Gene3D" id="1.20.910.10">
    <property type="entry name" value="Heme oxygenase-like"/>
    <property type="match status" value="1"/>
</dbReference>
<gene>
    <name evidence="2" type="ORF">BCY86_02830</name>
</gene>
<dbReference type="InterPro" id="IPR016084">
    <property type="entry name" value="Haem_Oase-like_multi-hlx"/>
</dbReference>
<name>A0A1L6MWC8_9BACT</name>
<evidence type="ECO:0000259" key="1">
    <source>
        <dbReference type="Pfam" id="PF03070"/>
    </source>
</evidence>
<proteinExistence type="predicted"/>
<protein>
    <recommendedName>
        <fullName evidence="1">Thiaminase-2/PQQC domain-containing protein</fullName>
    </recommendedName>
</protein>
<keyword evidence="3" id="KW-1185">Reference proteome</keyword>
<dbReference type="AlphaFoldDB" id="A0A1L6MWC8"/>
<dbReference type="OrthoDB" id="34166at2"/>
<dbReference type="SUPFAM" id="SSF48613">
    <property type="entry name" value="Heme oxygenase-like"/>
    <property type="match status" value="1"/>
</dbReference>
<reference evidence="2 3" key="1">
    <citation type="submission" date="2016-08" db="EMBL/GenBank/DDBJ databases">
        <title>Identification and validation of antigenic proteins from Pajaroellobacter abortibovis using de-novo genome sequence assembly and reverse vaccinology.</title>
        <authorList>
            <person name="Welly B.T."/>
            <person name="Miller M.R."/>
            <person name="Stott J.L."/>
            <person name="Blanchard M.T."/>
            <person name="Islas-Trejo A.D."/>
            <person name="O'Rourke S.M."/>
            <person name="Young A.E."/>
            <person name="Medrano J.F."/>
            <person name="Van Eenennaam A.L."/>
        </authorList>
    </citation>
    <scope>NUCLEOTIDE SEQUENCE [LARGE SCALE GENOMIC DNA]</scope>
    <source>
        <strain evidence="2 3">BTF92-0548A/99-0131</strain>
    </source>
</reference>
<organism evidence="2 3">
    <name type="scientific">Pajaroellobacter abortibovis</name>
    <dbReference type="NCBI Taxonomy" id="1882918"/>
    <lineage>
        <taxon>Bacteria</taxon>
        <taxon>Pseudomonadati</taxon>
        <taxon>Myxococcota</taxon>
        <taxon>Polyangia</taxon>
        <taxon>Polyangiales</taxon>
        <taxon>Polyangiaceae</taxon>
    </lineage>
</organism>
<dbReference type="KEGG" id="pabo:BCY86_02830"/>
<dbReference type="EMBL" id="CP016908">
    <property type="protein sequence ID" value="APR99725.1"/>
    <property type="molecule type" value="Genomic_DNA"/>
</dbReference>
<dbReference type="Pfam" id="PF03070">
    <property type="entry name" value="TENA_THI-4"/>
    <property type="match status" value="1"/>
</dbReference>
<dbReference type="STRING" id="1882918.BCY86_02830"/>
<dbReference type="Proteomes" id="UP000185544">
    <property type="component" value="Chromosome"/>
</dbReference>
<evidence type="ECO:0000313" key="3">
    <source>
        <dbReference type="Proteomes" id="UP000185544"/>
    </source>
</evidence>
<evidence type="ECO:0000313" key="2">
    <source>
        <dbReference type="EMBL" id="APR99725.1"/>
    </source>
</evidence>
<sequence>MSIVGQSYRENPYLRWIETYSGENFGCSVSEVINIFDDVALKITEEMRNKMVASSYKSTVLGWHFWSDAYRRTIFGWVFVFFSLFREMPMKSFSSIHSKCVFVDDSNFGSVLDSVK</sequence>
<accession>A0A1L6MWC8</accession>
<dbReference type="RefSeq" id="WP_075276372.1">
    <property type="nucleotide sequence ID" value="NZ_CP016908.1"/>
</dbReference>